<dbReference type="InterPro" id="IPR017972">
    <property type="entry name" value="Cyt_P450_CS"/>
</dbReference>
<dbReference type="InterPro" id="IPR002401">
    <property type="entry name" value="Cyt_P450_E_grp-I"/>
</dbReference>
<dbReference type="InterPro" id="IPR036396">
    <property type="entry name" value="Cyt_P450_sf"/>
</dbReference>
<keyword evidence="7 9" id="KW-0503">Monooxygenase</keyword>
<evidence type="ECO:0000256" key="11">
    <source>
        <dbReference type="SAM" id="Phobius"/>
    </source>
</evidence>
<evidence type="ECO:0000256" key="9">
    <source>
        <dbReference type="RuleBase" id="RU000461"/>
    </source>
</evidence>
<evidence type="ECO:0000256" key="2">
    <source>
        <dbReference type="ARBA" id="ARBA00010617"/>
    </source>
</evidence>
<dbReference type="GO" id="GO:0005506">
    <property type="term" value="F:iron ion binding"/>
    <property type="evidence" value="ECO:0007669"/>
    <property type="project" value="InterPro"/>
</dbReference>
<keyword evidence="11" id="KW-0812">Transmembrane</keyword>
<dbReference type="PANTHER" id="PTHR24305">
    <property type="entry name" value="CYTOCHROME P450"/>
    <property type="match status" value="1"/>
</dbReference>
<dbReference type="EMBL" id="JAUKUA010000004">
    <property type="protein sequence ID" value="KAK0716345.1"/>
    <property type="molecule type" value="Genomic_DNA"/>
</dbReference>
<dbReference type="PRINTS" id="PR00385">
    <property type="entry name" value="P450"/>
</dbReference>
<feature type="region of interest" description="Disordered" evidence="10">
    <location>
        <begin position="107"/>
        <end position="133"/>
    </location>
</feature>
<dbReference type="PROSITE" id="PS00086">
    <property type="entry name" value="CYTOCHROME_P450"/>
    <property type="match status" value="1"/>
</dbReference>
<keyword evidence="5 9" id="KW-0560">Oxidoreductase</keyword>
<name>A0AA40DUS8_9PEZI</name>
<dbReference type="Gene3D" id="1.10.630.10">
    <property type="entry name" value="Cytochrome P450"/>
    <property type="match status" value="1"/>
</dbReference>
<keyword evidence="11" id="KW-1133">Transmembrane helix</keyword>
<evidence type="ECO:0000256" key="5">
    <source>
        <dbReference type="ARBA" id="ARBA00023002"/>
    </source>
</evidence>
<dbReference type="GO" id="GO:0004497">
    <property type="term" value="F:monooxygenase activity"/>
    <property type="evidence" value="ECO:0007669"/>
    <property type="project" value="UniProtKB-KW"/>
</dbReference>
<keyword evidence="13" id="KW-1185">Reference proteome</keyword>
<dbReference type="AlphaFoldDB" id="A0AA40DUS8"/>
<evidence type="ECO:0000256" key="3">
    <source>
        <dbReference type="ARBA" id="ARBA00022617"/>
    </source>
</evidence>
<evidence type="ECO:0000256" key="1">
    <source>
        <dbReference type="ARBA" id="ARBA00001971"/>
    </source>
</evidence>
<dbReference type="InterPro" id="IPR001128">
    <property type="entry name" value="Cyt_P450"/>
</dbReference>
<keyword evidence="11" id="KW-0472">Membrane</keyword>
<evidence type="ECO:0000313" key="13">
    <source>
        <dbReference type="Proteomes" id="UP001172102"/>
    </source>
</evidence>
<sequence length="533" mass="59915">MLDDLEATWMSHMWVYICTALAIVTVYFATMIIYNLYFHPLHSFPGPLAHRASPIPYLLRIVSGKAAFHTHELHEKYGPIVRLSPNHLSFTDVHAWRDIYGHRIPPHASLAPPDSQPDQNRQRQPSPHSFHSLDENPKSPLHYGFLPDIPPSILEAPRDEHALLRKALSNGFSEKALRSQEPRIRRHVDLLMLRLRQSSRGEGVARSLDIAKWYNWIAFDVVGDLVFAEPFGCLERQEYHPFVKLIVGTIKGGTVLVALNHLGMQWLMHLMWHAGGVGKLVARLRGSLREKLESRMEAGVEMEDLFEGLMRCREEWGLDMERLQSNAMVLVAAGSETTATLLAGVTYLLLSNPEAMAKLKVEIRNAFNSADEITIASASRLPYMLACLNEALRMYPPVTGSLVRQVAPGGAVIAGHVIMGGASVECQQWSMNHSSSHWHDPWAFRPERFLHGKANLTKGDALEAFQPFNVGPRNCIGRNLAYAEMRLILANLIYNFDLSLANGSKGWIEEQRAYPLWARGPLQIFVEPVGLAD</sequence>
<dbReference type="Proteomes" id="UP001172102">
    <property type="component" value="Unassembled WGS sequence"/>
</dbReference>
<comment type="caution">
    <text evidence="12">The sequence shown here is derived from an EMBL/GenBank/DDBJ whole genome shotgun (WGS) entry which is preliminary data.</text>
</comment>
<dbReference type="PRINTS" id="PR00463">
    <property type="entry name" value="EP450I"/>
</dbReference>
<feature type="binding site" description="axial binding residue" evidence="8">
    <location>
        <position position="475"/>
    </location>
    <ligand>
        <name>heme</name>
        <dbReference type="ChEBI" id="CHEBI:30413"/>
    </ligand>
    <ligandPart>
        <name>Fe</name>
        <dbReference type="ChEBI" id="CHEBI:18248"/>
    </ligandPart>
</feature>
<organism evidence="12 13">
    <name type="scientific">Lasiosphaeris hirsuta</name>
    <dbReference type="NCBI Taxonomy" id="260670"/>
    <lineage>
        <taxon>Eukaryota</taxon>
        <taxon>Fungi</taxon>
        <taxon>Dikarya</taxon>
        <taxon>Ascomycota</taxon>
        <taxon>Pezizomycotina</taxon>
        <taxon>Sordariomycetes</taxon>
        <taxon>Sordariomycetidae</taxon>
        <taxon>Sordariales</taxon>
        <taxon>Lasiosphaeriaceae</taxon>
        <taxon>Lasiosphaeris</taxon>
    </lineage>
</organism>
<proteinExistence type="inferred from homology"/>
<evidence type="ECO:0000313" key="12">
    <source>
        <dbReference type="EMBL" id="KAK0716345.1"/>
    </source>
</evidence>
<gene>
    <name evidence="12" type="ORF">B0H67DRAFT_261463</name>
</gene>
<comment type="similarity">
    <text evidence="2 9">Belongs to the cytochrome P450 family.</text>
</comment>
<dbReference type="PANTHER" id="PTHR24305:SF230">
    <property type="entry name" value="P450, PUTATIVE (EUROFUNG)-RELATED"/>
    <property type="match status" value="1"/>
</dbReference>
<keyword evidence="6 8" id="KW-0408">Iron</keyword>
<comment type="cofactor">
    <cofactor evidence="1 8">
        <name>heme</name>
        <dbReference type="ChEBI" id="CHEBI:30413"/>
    </cofactor>
</comment>
<feature type="transmembrane region" description="Helical" evidence="11">
    <location>
        <begin position="13"/>
        <end position="37"/>
    </location>
</feature>
<evidence type="ECO:0000256" key="10">
    <source>
        <dbReference type="SAM" id="MobiDB-lite"/>
    </source>
</evidence>
<evidence type="ECO:0000256" key="8">
    <source>
        <dbReference type="PIRSR" id="PIRSR602401-1"/>
    </source>
</evidence>
<dbReference type="CDD" id="cd11058">
    <property type="entry name" value="CYP60B-like"/>
    <property type="match status" value="1"/>
</dbReference>
<dbReference type="GO" id="GO:0020037">
    <property type="term" value="F:heme binding"/>
    <property type="evidence" value="ECO:0007669"/>
    <property type="project" value="InterPro"/>
</dbReference>
<dbReference type="InterPro" id="IPR050121">
    <property type="entry name" value="Cytochrome_P450_monoxygenase"/>
</dbReference>
<dbReference type="SUPFAM" id="SSF48264">
    <property type="entry name" value="Cytochrome P450"/>
    <property type="match status" value="1"/>
</dbReference>
<dbReference type="GO" id="GO:0016705">
    <property type="term" value="F:oxidoreductase activity, acting on paired donors, with incorporation or reduction of molecular oxygen"/>
    <property type="evidence" value="ECO:0007669"/>
    <property type="project" value="InterPro"/>
</dbReference>
<dbReference type="Pfam" id="PF00067">
    <property type="entry name" value="p450"/>
    <property type="match status" value="1"/>
</dbReference>
<evidence type="ECO:0000256" key="6">
    <source>
        <dbReference type="ARBA" id="ARBA00023004"/>
    </source>
</evidence>
<keyword evidence="4 8" id="KW-0479">Metal-binding</keyword>
<reference evidence="12" key="1">
    <citation type="submission" date="2023-06" db="EMBL/GenBank/DDBJ databases">
        <title>Genome-scale phylogeny and comparative genomics of the fungal order Sordariales.</title>
        <authorList>
            <consortium name="Lawrence Berkeley National Laboratory"/>
            <person name="Hensen N."/>
            <person name="Bonometti L."/>
            <person name="Westerberg I."/>
            <person name="Brannstrom I.O."/>
            <person name="Guillou S."/>
            <person name="Cros-Aarteil S."/>
            <person name="Calhoun S."/>
            <person name="Haridas S."/>
            <person name="Kuo A."/>
            <person name="Mondo S."/>
            <person name="Pangilinan J."/>
            <person name="Riley R."/>
            <person name="Labutti K."/>
            <person name="Andreopoulos B."/>
            <person name="Lipzen A."/>
            <person name="Chen C."/>
            <person name="Yanf M."/>
            <person name="Daum C."/>
            <person name="Ng V."/>
            <person name="Clum A."/>
            <person name="Steindorff A."/>
            <person name="Ohm R."/>
            <person name="Martin F."/>
            <person name="Silar P."/>
            <person name="Natvig D."/>
            <person name="Lalanne C."/>
            <person name="Gautier V."/>
            <person name="Ament-Velasquez S.L."/>
            <person name="Kruys A."/>
            <person name="Hutchinson M.I."/>
            <person name="Powell A.J."/>
            <person name="Barry K."/>
            <person name="Miller A.N."/>
            <person name="Grigoriev I.V."/>
            <person name="Debuchy R."/>
            <person name="Gladieux P."/>
            <person name="Thoren M.H."/>
            <person name="Johannesson H."/>
        </authorList>
    </citation>
    <scope>NUCLEOTIDE SEQUENCE</scope>
    <source>
        <strain evidence="12">SMH4607-1</strain>
    </source>
</reference>
<accession>A0AA40DUS8</accession>
<protein>
    <submittedName>
        <fullName evidence="12">Isotrichodermin C-15 hydroxylase</fullName>
    </submittedName>
</protein>
<keyword evidence="3 8" id="KW-0349">Heme</keyword>
<evidence type="ECO:0000256" key="7">
    <source>
        <dbReference type="ARBA" id="ARBA00023033"/>
    </source>
</evidence>
<evidence type="ECO:0000256" key="4">
    <source>
        <dbReference type="ARBA" id="ARBA00022723"/>
    </source>
</evidence>
<feature type="compositionally biased region" description="Polar residues" evidence="10">
    <location>
        <begin position="116"/>
        <end position="129"/>
    </location>
</feature>